<dbReference type="EMBL" id="VITK01000005">
    <property type="protein sequence ID" value="TWA99031.1"/>
    <property type="molecule type" value="Genomic_DNA"/>
</dbReference>
<evidence type="ECO:0000313" key="2">
    <source>
        <dbReference type="Proteomes" id="UP000319949"/>
    </source>
</evidence>
<reference evidence="1 2" key="1">
    <citation type="submission" date="2019-06" db="EMBL/GenBank/DDBJ databases">
        <title>Genomic Encyclopedia of Type Strains, Phase IV (KMG-V): Genome sequencing to study the core and pangenomes of soil and plant-associated prokaryotes.</title>
        <authorList>
            <person name="Whitman W."/>
        </authorList>
    </citation>
    <scope>NUCLEOTIDE SEQUENCE [LARGE SCALE GENOMIC DNA]</scope>
    <source>
        <strain evidence="1 2">BR 510</strain>
    </source>
</reference>
<organism evidence="1 2">
    <name type="scientific">Bradyrhizobium stylosanthis</name>
    <dbReference type="NCBI Taxonomy" id="1803665"/>
    <lineage>
        <taxon>Bacteria</taxon>
        <taxon>Pseudomonadati</taxon>
        <taxon>Pseudomonadota</taxon>
        <taxon>Alphaproteobacteria</taxon>
        <taxon>Hyphomicrobiales</taxon>
        <taxon>Nitrobacteraceae</taxon>
        <taxon>Bradyrhizobium</taxon>
    </lineage>
</organism>
<accession>A0A560DPJ9</accession>
<sequence>MENVPSGRNKSFAICKRNIRFLRQRFEPEVAVQERARTGKLEVKSNVAKTT</sequence>
<name>A0A560DPJ9_9BRAD</name>
<keyword evidence="2" id="KW-1185">Reference proteome</keyword>
<proteinExistence type="predicted"/>
<gene>
    <name evidence="1" type="ORF">FBZ96_105711</name>
</gene>
<dbReference type="Proteomes" id="UP000319949">
    <property type="component" value="Unassembled WGS sequence"/>
</dbReference>
<comment type="caution">
    <text evidence="1">The sequence shown here is derived from an EMBL/GenBank/DDBJ whole genome shotgun (WGS) entry which is preliminary data.</text>
</comment>
<dbReference type="AlphaFoldDB" id="A0A560DPJ9"/>
<protein>
    <submittedName>
        <fullName evidence="1">Uncharacterized protein</fullName>
    </submittedName>
</protein>
<evidence type="ECO:0000313" key="1">
    <source>
        <dbReference type="EMBL" id="TWA99031.1"/>
    </source>
</evidence>